<keyword evidence="2 7" id="KW-0489">Methyltransferase</keyword>
<evidence type="ECO:0000313" key="7">
    <source>
        <dbReference type="EMBL" id="RZQ63050.1"/>
    </source>
</evidence>
<dbReference type="RefSeq" id="WP_130476054.1">
    <property type="nucleotide sequence ID" value="NZ_SFCC01000007.1"/>
</dbReference>
<comment type="similarity">
    <text evidence="1">Belongs to the CFA/CMAS family.</text>
</comment>
<dbReference type="OrthoDB" id="4571118at2"/>
<evidence type="ECO:0000256" key="1">
    <source>
        <dbReference type="ARBA" id="ARBA00010815"/>
    </source>
</evidence>
<evidence type="ECO:0000313" key="8">
    <source>
        <dbReference type="Proteomes" id="UP000292003"/>
    </source>
</evidence>
<dbReference type="AlphaFoldDB" id="A0A4Q7J619"/>
<dbReference type="GO" id="GO:0032259">
    <property type="term" value="P:methylation"/>
    <property type="evidence" value="ECO:0007669"/>
    <property type="project" value="UniProtKB-KW"/>
</dbReference>
<dbReference type="Pfam" id="PF13649">
    <property type="entry name" value="Methyltransf_25"/>
    <property type="match status" value="1"/>
</dbReference>
<dbReference type="EMBL" id="SFCC01000007">
    <property type="protein sequence ID" value="RZQ63050.1"/>
    <property type="molecule type" value="Genomic_DNA"/>
</dbReference>
<dbReference type="InterPro" id="IPR029063">
    <property type="entry name" value="SAM-dependent_MTases_sf"/>
</dbReference>
<evidence type="ECO:0000256" key="5">
    <source>
        <dbReference type="ARBA" id="ARBA00023098"/>
    </source>
</evidence>
<dbReference type="Proteomes" id="UP000292003">
    <property type="component" value="Unassembled WGS sequence"/>
</dbReference>
<evidence type="ECO:0000256" key="2">
    <source>
        <dbReference type="ARBA" id="ARBA00022603"/>
    </source>
</evidence>
<accession>A0A4Q7J619</accession>
<name>A0A4Q7J619_9PSEU</name>
<sequence length="138" mass="14348">MSLSPRLAAVVDALPLTPRSRVLEIGCGPGAAARAVAARLVDGHILAIDRSATAVAQARRACAAEIAAGRLSVRQSSAEDFRLEPGEEPFDIVFAARVGALDGRHPDAGRKAMARIAAAMAPGGRLFVDGREVTVPER</sequence>
<dbReference type="CDD" id="cd02440">
    <property type="entry name" value="AdoMet_MTases"/>
    <property type="match status" value="1"/>
</dbReference>
<feature type="domain" description="Methyltransferase" evidence="6">
    <location>
        <begin position="22"/>
        <end position="124"/>
    </location>
</feature>
<dbReference type="InterPro" id="IPR041698">
    <property type="entry name" value="Methyltransf_25"/>
</dbReference>
<evidence type="ECO:0000259" key="6">
    <source>
        <dbReference type="Pfam" id="PF13649"/>
    </source>
</evidence>
<dbReference type="Gene3D" id="3.40.50.150">
    <property type="entry name" value="Vaccinia Virus protein VP39"/>
    <property type="match status" value="1"/>
</dbReference>
<protein>
    <submittedName>
        <fullName evidence="7">Class I SAM-dependent methyltransferase</fullName>
    </submittedName>
</protein>
<proteinExistence type="inferred from homology"/>
<dbReference type="InterPro" id="IPR050723">
    <property type="entry name" value="CFA/CMAS"/>
</dbReference>
<keyword evidence="5" id="KW-0443">Lipid metabolism</keyword>
<evidence type="ECO:0000256" key="3">
    <source>
        <dbReference type="ARBA" id="ARBA00022679"/>
    </source>
</evidence>
<dbReference type="SUPFAM" id="SSF53335">
    <property type="entry name" value="S-adenosyl-L-methionine-dependent methyltransferases"/>
    <property type="match status" value="1"/>
</dbReference>
<evidence type="ECO:0000256" key="4">
    <source>
        <dbReference type="ARBA" id="ARBA00022691"/>
    </source>
</evidence>
<gene>
    <name evidence="7" type="ORF">EWH70_15280</name>
</gene>
<keyword evidence="4" id="KW-0949">S-adenosyl-L-methionine</keyword>
<dbReference type="GO" id="GO:0006629">
    <property type="term" value="P:lipid metabolic process"/>
    <property type="evidence" value="ECO:0007669"/>
    <property type="project" value="UniProtKB-KW"/>
</dbReference>
<comment type="caution">
    <text evidence="7">The sequence shown here is derived from an EMBL/GenBank/DDBJ whole genome shotgun (WGS) entry which is preliminary data.</text>
</comment>
<organism evidence="7 8">
    <name type="scientific">Amycolatopsis suaedae</name>
    <dbReference type="NCBI Taxonomy" id="2510978"/>
    <lineage>
        <taxon>Bacteria</taxon>
        <taxon>Bacillati</taxon>
        <taxon>Actinomycetota</taxon>
        <taxon>Actinomycetes</taxon>
        <taxon>Pseudonocardiales</taxon>
        <taxon>Pseudonocardiaceae</taxon>
        <taxon>Amycolatopsis</taxon>
    </lineage>
</organism>
<reference evidence="7 8" key="1">
    <citation type="submission" date="2019-02" db="EMBL/GenBank/DDBJ databases">
        <title>Draft genome sequence of Amycolatopsis sp. 8-3EHSu isolated from roots of Suaeda maritima.</title>
        <authorList>
            <person name="Duangmal K."/>
            <person name="Chantavorakit T."/>
        </authorList>
    </citation>
    <scope>NUCLEOTIDE SEQUENCE [LARGE SCALE GENOMIC DNA]</scope>
    <source>
        <strain evidence="7 8">8-3EHSu</strain>
    </source>
</reference>
<dbReference type="PANTHER" id="PTHR43667">
    <property type="entry name" value="CYCLOPROPANE-FATTY-ACYL-PHOSPHOLIPID SYNTHASE"/>
    <property type="match status" value="1"/>
</dbReference>
<keyword evidence="3 7" id="KW-0808">Transferase</keyword>
<dbReference type="GO" id="GO:0008168">
    <property type="term" value="F:methyltransferase activity"/>
    <property type="evidence" value="ECO:0007669"/>
    <property type="project" value="UniProtKB-KW"/>
</dbReference>
<dbReference type="PANTHER" id="PTHR43667:SF1">
    <property type="entry name" value="CYCLOPROPANE-FATTY-ACYL-PHOSPHOLIPID SYNTHASE"/>
    <property type="match status" value="1"/>
</dbReference>
<keyword evidence="8" id="KW-1185">Reference proteome</keyword>